<dbReference type="Gene3D" id="2.60.320.10">
    <property type="entry name" value="N-utilization substance G protein NusG, insert domain"/>
    <property type="match status" value="1"/>
</dbReference>
<accession>A0A410JYV3</accession>
<dbReference type="OrthoDB" id="47603at2"/>
<name>A0A410JYV3_9BACT</name>
<protein>
    <submittedName>
        <fullName evidence="1">NusG domain II-containing protein</fullName>
    </submittedName>
</protein>
<dbReference type="EMBL" id="CP035108">
    <property type="protein sequence ID" value="QAR33357.1"/>
    <property type="molecule type" value="Genomic_DNA"/>
</dbReference>
<gene>
    <name evidence="1" type="ORF">EP073_08070</name>
</gene>
<proteinExistence type="predicted"/>
<dbReference type="AlphaFoldDB" id="A0A410JYV3"/>
<evidence type="ECO:0000313" key="1">
    <source>
        <dbReference type="EMBL" id="QAR33357.1"/>
    </source>
</evidence>
<reference evidence="1 2" key="1">
    <citation type="submission" date="2019-01" db="EMBL/GenBank/DDBJ databases">
        <title>Geovibrio thiophilus DSM 11263, complete genome.</title>
        <authorList>
            <person name="Spring S."/>
            <person name="Bunk B."/>
            <person name="Sproer C."/>
        </authorList>
    </citation>
    <scope>NUCLEOTIDE SEQUENCE [LARGE SCALE GENOMIC DNA]</scope>
    <source>
        <strain evidence="1 2">DSM 11263</strain>
    </source>
</reference>
<dbReference type="Pfam" id="PF07009">
    <property type="entry name" value="NusG_II"/>
    <property type="match status" value="1"/>
</dbReference>
<organism evidence="1 2">
    <name type="scientific">Geovibrio thiophilus</name>
    <dbReference type="NCBI Taxonomy" id="139438"/>
    <lineage>
        <taxon>Bacteria</taxon>
        <taxon>Pseudomonadati</taxon>
        <taxon>Deferribacterota</taxon>
        <taxon>Deferribacteres</taxon>
        <taxon>Deferribacterales</taxon>
        <taxon>Geovibrionaceae</taxon>
        <taxon>Geovibrio</taxon>
    </lineage>
</organism>
<dbReference type="InterPro" id="IPR038690">
    <property type="entry name" value="NusG_2_sf"/>
</dbReference>
<dbReference type="Proteomes" id="UP000287502">
    <property type="component" value="Chromosome"/>
</dbReference>
<dbReference type="RefSeq" id="WP_128466643.1">
    <property type="nucleotide sequence ID" value="NZ_CP035108.1"/>
</dbReference>
<dbReference type="KEGG" id="gtl:EP073_08070"/>
<sequence length="120" mass="13224">MRIKAADIIVIILLFCSVFFIKNLFIASGAPVLVLITEKGEKELSFKDQLYDLKEETGHEMIVEVKDGKARIKESDCPNQICVLTGWVSSCGDAAVCIPNKVAVYVKCENEDDGLDAVSR</sequence>
<dbReference type="CDD" id="cd09846">
    <property type="entry name" value="DUF1312"/>
    <property type="match status" value="1"/>
</dbReference>
<evidence type="ECO:0000313" key="2">
    <source>
        <dbReference type="Proteomes" id="UP000287502"/>
    </source>
</evidence>
<keyword evidence="2" id="KW-1185">Reference proteome</keyword>